<keyword evidence="8" id="KW-1185">Reference proteome</keyword>
<keyword evidence="4 7" id="KW-0808">Transferase</keyword>
<dbReference type="AlphaFoldDB" id="A0A1S6IRT6"/>
<dbReference type="STRING" id="708126.BW727_101938"/>
<protein>
    <recommendedName>
        <fullName evidence="3">phosphoenolpyruvate--glycerone phosphotransferase</fullName>
        <ecNumber evidence="3">2.7.1.121</ecNumber>
    </recommendedName>
</protein>
<dbReference type="PANTHER" id="PTHR38594">
    <property type="entry name" value="PEP-DEPENDENT DIHYDROXYACETONE KINASE, PHOSPHORYL DONOR SUBUNIT DHAM"/>
    <property type="match status" value="1"/>
</dbReference>
<dbReference type="RefSeq" id="WP_062469733.1">
    <property type="nucleotide sequence ID" value="NZ_BBYN01000014.1"/>
</dbReference>
<organism evidence="7 8">
    <name type="scientific">Jeotgalibaca dankookensis</name>
    <dbReference type="NCBI Taxonomy" id="708126"/>
    <lineage>
        <taxon>Bacteria</taxon>
        <taxon>Bacillati</taxon>
        <taxon>Bacillota</taxon>
        <taxon>Bacilli</taxon>
        <taxon>Lactobacillales</taxon>
        <taxon>Carnobacteriaceae</taxon>
        <taxon>Jeotgalibaca</taxon>
    </lineage>
</organism>
<dbReference type="Pfam" id="PF03610">
    <property type="entry name" value="EIIA-man"/>
    <property type="match status" value="1"/>
</dbReference>
<dbReference type="GO" id="GO:0019563">
    <property type="term" value="P:glycerol catabolic process"/>
    <property type="evidence" value="ECO:0007669"/>
    <property type="project" value="InterPro"/>
</dbReference>
<proteinExistence type="predicted"/>
<dbReference type="Proteomes" id="UP000188993">
    <property type="component" value="Chromosome"/>
</dbReference>
<evidence type="ECO:0000256" key="3">
    <source>
        <dbReference type="ARBA" id="ARBA00012095"/>
    </source>
</evidence>
<evidence type="ECO:0000256" key="5">
    <source>
        <dbReference type="ARBA" id="ARBA00046577"/>
    </source>
</evidence>
<dbReference type="InterPro" id="IPR039643">
    <property type="entry name" value="DhaM"/>
</dbReference>
<evidence type="ECO:0000313" key="7">
    <source>
        <dbReference type="EMBL" id="AQS54262.1"/>
    </source>
</evidence>
<evidence type="ECO:0000256" key="1">
    <source>
        <dbReference type="ARBA" id="ARBA00001113"/>
    </source>
</evidence>
<dbReference type="Gene3D" id="3.40.50.510">
    <property type="entry name" value="Phosphotransferase system, mannose-type IIA component"/>
    <property type="match status" value="1"/>
</dbReference>
<name>A0A1S6IRT6_9LACT</name>
<dbReference type="EC" id="2.7.1.121" evidence="3"/>
<dbReference type="PANTHER" id="PTHR38594:SF1">
    <property type="entry name" value="PEP-DEPENDENT DIHYDROXYACETONE KINASE, PHOSPHORYL DONOR SUBUNIT DHAM"/>
    <property type="match status" value="1"/>
</dbReference>
<evidence type="ECO:0000256" key="4">
    <source>
        <dbReference type="ARBA" id="ARBA00022679"/>
    </source>
</evidence>
<dbReference type="InterPro" id="IPR004701">
    <property type="entry name" value="PTS_EIIA_man-typ"/>
</dbReference>
<comment type="catalytic activity">
    <reaction evidence="1">
        <text>dihydroxyacetone + phosphoenolpyruvate = dihydroxyacetone phosphate + pyruvate</text>
        <dbReference type="Rhea" id="RHEA:18381"/>
        <dbReference type="ChEBI" id="CHEBI:15361"/>
        <dbReference type="ChEBI" id="CHEBI:16016"/>
        <dbReference type="ChEBI" id="CHEBI:57642"/>
        <dbReference type="ChEBI" id="CHEBI:58702"/>
        <dbReference type="EC" id="2.7.1.121"/>
    </reaction>
</comment>
<dbReference type="PROSITE" id="PS51096">
    <property type="entry name" value="PTS_EIIA_TYPE_4"/>
    <property type="match status" value="1"/>
</dbReference>
<dbReference type="InterPro" id="IPR012844">
    <property type="entry name" value="DhaM_N"/>
</dbReference>
<gene>
    <name evidence="7" type="primary">dhaM</name>
    <name evidence="7" type="ORF">BW727_101938</name>
</gene>
<evidence type="ECO:0000313" key="8">
    <source>
        <dbReference type="Proteomes" id="UP000188993"/>
    </source>
</evidence>
<dbReference type="OrthoDB" id="7065393at2"/>
<dbReference type="GO" id="GO:0047324">
    <property type="term" value="F:phosphoenolpyruvate-glycerone phosphotransferase activity"/>
    <property type="evidence" value="ECO:0007669"/>
    <property type="project" value="UniProtKB-EC"/>
</dbReference>
<feature type="domain" description="PTS EIIA type-4" evidence="6">
    <location>
        <begin position="3"/>
        <end position="124"/>
    </location>
</feature>
<evidence type="ECO:0000256" key="2">
    <source>
        <dbReference type="ARBA" id="ARBA00002788"/>
    </source>
</evidence>
<dbReference type="NCBIfam" id="TIGR02364">
    <property type="entry name" value="dha_pts"/>
    <property type="match status" value="1"/>
</dbReference>
<accession>A0A1S6IRT6</accession>
<dbReference type="InterPro" id="IPR036662">
    <property type="entry name" value="PTS_EIIA_man-typ_sf"/>
</dbReference>
<comment type="subunit">
    <text evidence="5">Homodimer. The dihydroxyacetone kinase complex is composed of a homodimer of DhaM, a homodimer of DhaK and the subunit DhaL.</text>
</comment>
<sequence>MADTGIIIISHVYEIAEGINRLIQEVAGDVSIKVVGGLSKSEIGTSFDSILEAINENQADNLLAFYDLGSAKMNLEMAKEMSDKSITIYDVPLVEGSYIAAALLQAGVSKDDIEQQLKEIQIAK</sequence>
<keyword evidence="7" id="KW-0418">Kinase</keyword>
<dbReference type="GO" id="GO:0009401">
    <property type="term" value="P:phosphoenolpyruvate-dependent sugar phosphotransferase system"/>
    <property type="evidence" value="ECO:0007669"/>
    <property type="project" value="InterPro"/>
</dbReference>
<dbReference type="KEGG" id="jda:BW727_101938"/>
<evidence type="ECO:0000259" key="6">
    <source>
        <dbReference type="PROSITE" id="PS51096"/>
    </source>
</evidence>
<comment type="function">
    <text evidence="2">Component of the dihydroxyacetone kinase complex, which is responsible for the phosphoenolpyruvate (PEP)-dependent phosphorylation of dihydroxyacetone. DhaM serves as the phosphoryl donor. Is phosphorylated by phosphoenolpyruvate in an EI- and HPr-dependent reaction, and a phosphorelay system on histidine residues finally leads to phosphoryl transfer to DhaL and dihydroxyacetone.</text>
</comment>
<reference evidence="7 8" key="1">
    <citation type="journal article" date="2014" name="Int. J. Syst. Evol. Microbiol.">
        <title>Jeotgalibaca dankookensis gen. nov., sp. nov., a member of the family Carnobacteriaceae, isolated from seujeot (Korean traditional food).</title>
        <authorList>
            <person name="Lee D.G."/>
            <person name="Trujillo M.E."/>
            <person name="Kang H."/>
            <person name="Ahn T.Y."/>
        </authorList>
    </citation>
    <scope>NUCLEOTIDE SEQUENCE [LARGE SCALE GENOMIC DNA]</scope>
    <source>
        <strain evidence="7 8">EX-07</strain>
    </source>
</reference>
<dbReference type="SUPFAM" id="SSF53062">
    <property type="entry name" value="PTS system fructose IIA component-like"/>
    <property type="match status" value="1"/>
</dbReference>
<dbReference type="GO" id="GO:0016020">
    <property type="term" value="C:membrane"/>
    <property type="evidence" value="ECO:0007669"/>
    <property type="project" value="InterPro"/>
</dbReference>
<dbReference type="EMBL" id="CP019728">
    <property type="protein sequence ID" value="AQS54262.1"/>
    <property type="molecule type" value="Genomic_DNA"/>
</dbReference>